<accession>A0ABR6JED8</accession>
<reference evidence="1 2" key="1">
    <citation type="submission" date="2020-08" db="EMBL/GenBank/DDBJ databases">
        <title>Genomic Encyclopedia of Type Strains, Phase IV (KMG-V): Genome sequencing to study the core and pangenomes of soil and plant-associated prokaryotes.</title>
        <authorList>
            <person name="Whitman W."/>
        </authorList>
    </citation>
    <scope>NUCLEOTIDE SEQUENCE [LARGE SCALE GENOMIC DNA]</scope>
    <source>
        <strain evidence="1 2">SEMIA 461</strain>
    </source>
</reference>
<dbReference type="EMBL" id="JACIHP010000009">
    <property type="protein sequence ID" value="MBB4493309.1"/>
    <property type="molecule type" value="Genomic_DNA"/>
</dbReference>
<protein>
    <submittedName>
        <fullName evidence="1">Uncharacterized protein</fullName>
    </submittedName>
</protein>
<organism evidence="1 2">
    <name type="scientific">Agrobacterium radiobacter</name>
    <dbReference type="NCBI Taxonomy" id="362"/>
    <lineage>
        <taxon>Bacteria</taxon>
        <taxon>Pseudomonadati</taxon>
        <taxon>Pseudomonadota</taxon>
        <taxon>Alphaproteobacteria</taxon>
        <taxon>Hyphomicrobiales</taxon>
        <taxon>Rhizobiaceae</taxon>
        <taxon>Rhizobium/Agrobacterium group</taxon>
        <taxon>Agrobacterium</taxon>
        <taxon>Agrobacterium tumefaciens complex</taxon>
    </lineage>
</organism>
<comment type="caution">
    <text evidence="1">The sequence shown here is derived from an EMBL/GenBank/DDBJ whole genome shotgun (WGS) entry which is preliminary data.</text>
</comment>
<name>A0ABR6JED8_AGRRD</name>
<gene>
    <name evidence="1" type="ORF">GGE40_005161</name>
</gene>
<sequence>MPALLQLARSFQSLSVDVVMTSRRGNVSRLLERLPGRLFWRPGVKVLS</sequence>
<keyword evidence="2" id="KW-1185">Reference proteome</keyword>
<evidence type="ECO:0000313" key="2">
    <source>
        <dbReference type="Proteomes" id="UP000534590"/>
    </source>
</evidence>
<evidence type="ECO:0000313" key="1">
    <source>
        <dbReference type="EMBL" id="MBB4493309.1"/>
    </source>
</evidence>
<dbReference type="Proteomes" id="UP000534590">
    <property type="component" value="Unassembled WGS sequence"/>
</dbReference>
<proteinExistence type="predicted"/>